<evidence type="ECO:0000256" key="2">
    <source>
        <dbReference type="SAM" id="SignalP"/>
    </source>
</evidence>
<name>A0ABT1D2H4_9PROT</name>
<dbReference type="EMBL" id="JAFIRR010000048">
    <property type="protein sequence ID" value="MCO6416123.1"/>
    <property type="molecule type" value="Genomic_DNA"/>
</dbReference>
<keyword evidence="4" id="KW-1185">Reference proteome</keyword>
<feature type="region of interest" description="Disordered" evidence="1">
    <location>
        <begin position="28"/>
        <end position="73"/>
    </location>
</feature>
<dbReference type="RefSeq" id="WP_252952733.1">
    <property type="nucleotide sequence ID" value="NZ_JAFIRR010000048.1"/>
</dbReference>
<keyword evidence="2" id="KW-0732">Signal</keyword>
<proteinExistence type="predicted"/>
<comment type="caution">
    <text evidence="3">The sequence shown here is derived from an EMBL/GenBank/DDBJ whole genome shotgun (WGS) entry which is preliminary data.</text>
</comment>
<reference evidence="3 4" key="1">
    <citation type="submission" date="2021-12" db="EMBL/GenBank/DDBJ databases">
        <title>Siccirubricoccus leaddurans sp. nov., a high concentration Zn2+ tolerance bacterium.</title>
        <authorList>
            <person name="Cao Y."/>
        </authorList>
    </citation>
    <scope>NUCLEOTIDE SEQUENCE [LARGE SCALE GENOMIC DNA]</scope>
    <source>
        <strain evidence="3 4">KC 17139</strain>
    </source>
</reference>
<evidence type="ECO:0000256" key="1">
    <source>
        <dbReference type="SAM" id="MobiDB-lite"/>
    </source>
</evidence>
<accession>A0ABT1D2H4</accession>
<feature type="signal peptide" evidence="2">
    <location>
        <begin position="1"/>
        <end position="25"/>
    </location>
</feature>
<evidence type="ECO:0000313" key="4">
    <source>
        <dbReference type="Proteomes" id="UP001523392"/>
    </source>
</evidence>
<evidence type="ECO:0000313" key="3">
    <source>
        <dbReference type="EMBL" id="MCO6416123.1"/>
    </source>
</evidence>
<dbReference type="Proteomes" id="UP001523392">
    <property type="component" value="Unassembled WGS sequence"/>
</dbReference>
<sequence>MSIRTTLAGVAVLAGMATAAAPATAADAADRGTVLAQAAGQREGQPRGPHFDPTQGGGQQPHTPGRGAPTPSR</sequence>
<organism evidence="3 4">
    <name type="scientific">Siccirubricoccus soli</name>
    <dbReference type="NCBI Taxonomy" id="2899147"/>
    <lineage>
        <taxon>Bacteria</taxon>
        <taxon>Pseudomonadati</taxon>
        <taxon>Pseudomonadota</taxon>
        <taxon>Alphaproteobacteria</taxon>
        <taxon>Acetobacterales</taxon>
        <taxon>Roseomonadaceae</taxon>
        <taxon>Siccirubricoccus</taxon>
    </lineage>
</organism>
<protein>
    <submittedName>
        <fullName evidence="3">Uncharacterized protein</fullName>
    </submittedName>
</protein>
<feature type="chain" id="PRO_5045484315" evidence="2">
    <location>
        <begin position="26"/>
        <end position="73"/>
    </location>
</feature>
<gene>
    <name evidence="3" type="ORF">JYK14_08080</name>
</gene>